<name>A0A024HHU2_PSEKB</name>
<reference evidence="2 3" key="2">
    <citation type="submission" date="2014-05" db="EMBL/GenBank/DDBJ databases">
        <title>Genome sequence of the 3-chlorobenzoate degrading bacterium Pseudomonas knackmussii B13 shows multiple evidence for horizontal gene transfer.</title>
        <authorList>
            <person name="Miyazaki R."/>
            <person name="Bertelli C."/>
            <person name="Falquet L."/>
            <person name="Robinson-Rechavi M."/>
            <person name="Gharib W."/>
            <person name="Roy S."/>
            <person name="Van der Meer J.R."/>
        </authorList>
    </citation>
    <scope>NUCLEOTIDE SEQUENCE [LARGE SCALE GENOMIC DNA]</scope>
    <source>
        <strain evidence="2 3">B13</strain>
    </source>
</reference>
<keyword evidence="1" id="KW-0812">Transmembrane</keyword>
<keyword evidence="3" id="KW-1185">Reference proteome</keyword>
<feature type="transmembrane region" description="Helical" evidence="1">
    <location>
        <begin position="409"/>
        <end position="428"/>
    </location>
</feature>
<feature type="transmembrane region" description="Helical" evidence="1">
    <location>
        <begin position="30"/>
        <end position="51"/>
    </location>
</feature>
<dbReference type="STRING" id="1301098.PKB_2715"/>
<dbReference type="EMBL" id="HG322950">
    <property type="protein sequence ID" value="CDF84062.1"/>
    <property type="molecule type" value="Genomic_DNA"/>
</dbReference>
<feature type="transmembrane region" description="Helical" evidence="1">
    <location>
        <begin position="91"/>
        <end position="113"/>
    </location>
</feature>
<feature type="transmembrane region" description="Helical" evidence="1">
    <location>
        <begin position="200"/>
        <end position="220"/>
    </location>
</feature>
<evidence type="ECO:0000313" key="3">
    <source>
        <dbReference type="Proteomes" id="UP000025241"/>
    </source>
</evidence>
<keyword evidence="1" id="KW-1133">Transmembrane helix</keyword>
<dbReference type="AlphaFoldDB" id="A0A024HHU2"/>
<feature type="transmembrane region" description="Helical" evidence="1">
    <location>
        <begin position="133"/>
        <end position="150"/>
    </location>
</feature>
<sequence length="442" mass="47617">MAGALSNTQTTPELPIPEDQRLGRGSLTMAWWGICSAMFYLVVAAALAMGYGTLNALIGLVLSVLSYGVINAVIARHAIASGLSVAQFSQVLFGRSGAALATLIFSATAIYYSVFEGSVMAVALHRYLPGLELHAAFLVVVAYSVLLIFGNAMRWLDKLNGVLLPFYLLGLVAAVAMAIGEYGYSSAWLSLAPKGGPVAHGWWNCFTYFMGVWVLMMYTWDYARFGKPGDSTYHARFNFGMPFYTVAFLLNGLVGIFLAATIPTEGGLSEVSVVLAIIQLIGLGGLLFVWISQTRINTGNFFLAATNLQAFCSHFGLRRVPYVAWALLTGALVYLLMLLDVFSYILQALAYQSLFIVGWVAITLAHLLGTRSVRYRLHPPPAFRARGLLAWLLSAAAGIALQLSGNADLATAAAPAAFVVAFLVYRAAPLLLRRNQLQGDLG</sequence>
<proteinExistence type="predicted"/>
<dbReference type="PANTHER" id="PTHR30569:SF0">
    <property type="entry name" value="CYTOSINE PERMEASE"/>
    <property type="match status" value="1"/>
</dbReference>
<dbReference type="PATRIC" id="fig|1301098.3.peg.2725"/>
<feature type="transmembrane region" description="Helical" evidence="1">
    <location>
        <begin position="162"/>
        <end position="180"/>
    </location>
</feature>
<dbReference type="Gene3D" id="1.10.4160.10">
    <property type="entry name" value="Hydantoin permease"/>
    <property type="match status" value="1"/>
</dbReference>
<accession>A0A024HHU2</accession>
<dbReference type="GO" id="GO:0015209">
    <property type="term" value="F:cytosine transmembrane transporter activity"/>
    <property type="evidence" value="ECO:0007669"/>
    <property type="project" value="InterPro"/>
</dbReference>
<feature type="transmembrane region" description="Helical" evidence="1">
    <location>
        <begin position="382"/>
        <end position="403"/>
    </location>
</feature>
<dbReference type="InterPro" id="IPR030191">
    <property type="entry name" value="CodB"/>
</dbReference>
<dbReference type="GO" id="GO:0005886">
    <property type="term" value="C:plasma membrane"/>
    <property type="evidence" value="ECO:0007669"/>
    <property type="project" value="TreeGrafter"/>
</dbReference>
<dbReference type="Proteomes" id="UP000025241">
    <property type="component" value="Chromosome I"/>
</dbReference>
<dbReference type="HOGENOM" id="CLU_036189_0_0_6"/>
<evidence type="ECO:0000313" key="2">
    <source>
        <dbReference type="EMBL" id="CDF84062.1"/>
    </source>
</evidence>
<protein>
    <submittedName>
        <fullName evidence="2">Uncharacterized protein</fullName>
    </submittedName>
</protein>
<feature type="transmembrane region" description="Helical" evidence="1">
    <location>
        <begin position="57"/>
        <end position="79"/>
    </location>
</feature>
<feature type="transmembrane region" description="Helical" evidence="1">
    <location>
        <begin position="322"/>
        <end position="345"/>
    </location>
</feature>
<feature type="transmembrane region" description="Helical" evidence="1">
    <location>
        <begin position="351"/>
        <end position="370"/>
    </location>
</feature>
<dbReference type="KEGG" id="pkc:PKB_2715"/>
<keyword evidence="1" id="KW-0472">Membrane</keyword>
<evidence type="ECO:0000256" key="1">
    <source>
        <dbReference type="SAM" id="Phobius"/>
    </source>
</evidence>
<dbReference type="eggNOG" id="COG1457">
    <property type="taxonomic scope" value="Bacteria"/>
</dbReference>
<organism evidence="2 3">
    <name type="scientific">Pseudomonas knackmussii (strain DSM 6978 / CCUG 54928 / LMG 23759 / B13)</name>
    <dbReference type="NCBI Taxonomy" id="1301098"/>
    <lineage>
        <taxon>Bacteria</taxon>
        <taxon>Pseudomonadati</taxon>
        <taxon>Pseudomonadota</taxon>
        <taxon>Gammaproteobacteria</taxon>
        <taxon>Pseudomonadales</taxon>
        <taxon>Pseudomonadaceae</taxon>
        <taxon>Pseudomonas</taxon>
    </lineage>
</organism>
<feature type="transmembrane region" description="Helical" evidence="1">
    <location>
        <begin position="241"/>
        <end position="260"/>
    </location>
</feature>
<dbReference type="RefSeq" id="WP_052355275.1">
    <property type="nucleotide sequence ID" value="NZ_HG322950.1"/>
</dbReference>
<dbReference type="PANTHER" id="PTHR30569">
    <property type="entry name" value="CYTOSINE TRANSPORTER CODB"/>
    <property type="match status" value="1"/>
</dbReference>
<reference evidence="2 3" key="1">
    <citation type="submission" date="2013-03" db="EMBL/GenBank/DDBJ databases">
        <authorList>
            <person name="Linke B."/>
        </authorList>
    </citation>
    <scope>NUCLEOTIDE SEQUENCE [LARGE SCALE GENOMIC DNA]</scope>
    <source>
        <strain evidence="2 3">B13</strain>
    </source>
</reference>
<dbReference type="OrthoDB" id="9056232at2"/>
<feature type="transmembrane region" description="Helical" evidence="1">
    <location>
        <begin position="272"/>
        <end position="291"/>
    </location>
</feature>
<gene>
    <name evidence="2" type="ORF">PKB_2715</name>
</gene>